<dbReference type="AlphaFoldDB" id="A0AA40B8C0"/>
<feature type="region of interest" description="Disordered" evidence="1">
    <location>
        <begin position="74"/>
        <end position="104"/>
    </location>
</feature>
<feature type="region of interest" description="Disordered" evidence="1">
    <location>
        <begin position="1"/>
        <end position="55"/>
    </location>
</feature>
<feature type="compositionally biased region" description="Polar residues" evidence="1">
    <location>
        <begin position="88"/>
        <end position="101"/>
    </location>
</feature>
<gene>
    <name evidence="2" type="ORF">B0H67DRAFT_638110</name>
</gene>
<dbReference type="EMBL" id="JAUKUA010000001">
    <property type="protein sequence ID" value="KAK0729505.1"/>
    <property type="molecule type" value="Genomic_DNA"/>
</dbReference>
<sequence>MAPVLEDSMPAEGLKELSEHDRQDEQRDRARLCRANATDFKSRTSTADSKTRGTVPDYKSRAIVTATVTATATRDHDRLRQGDRARLQDQSIVPNSRSEQSIVPDFKIRATATATDYRSRRSVPD</sequence>
<keyword evidence="3" id="KW-1185">Reference proteome</keyword>
<evidence type="ECO:0000256" key="1">
    <source>
        <dbReference type="SAM" id="MobiDB-lite"/>
    </source>
</evidence>
<dbReference type="Proteomes" id="UP001172102">
    <property type="component" value="Unassembled WGS sequence"/>
</dbReference>
<protein>
    <submittedName>
        <fullName evidence="2">Uncharacterized protein</fullName>
    </submittedName>
</protein>
<reference evidence="2" key="1">
    <citation type="submission" date="2023-06" db="EMBL/GenBank/DDBJ databases">
        <title>Genome-scale phylogeny and comparative genomics of the fungal order Sordariales.</title>
        <authorList>
            <consortium name="Lawrence Berkeley National Laboratory"/>
            <person name="Hensen N."/>
            <person name="Bonometti L."/>
            <person name="Westerberg I."/>
            <person name="Brannstrom I.O."/>
            <person name="Guillou S."/>
            <person name="Cros-Aarteil S."/>
            <person name="Calhoun S."/>
            <person name="Haridas S."/>
            <person name="Kuo A."/>
            <person name="Mondo S."/>
            <person name="Pangilinan J."/>
            <person name="Riley R."/>
            <person name="Labutti K."/>
            <person name="Andreopoulos B."/>
            <person name="Lipzen A."/>
            <person name="Chen C."/>
            <person name="Yanf M."/>
            <person name="Daum C."/>
            <person name="Ng V."/>
            <person name="Clum A."/>
            <person name="Steindorff A."/>
            <person name="Ohm R."/>
            <person name="Martin F."/>
            <person name="Silar P."/>
            <person name="Natvig D."/>
            <person name="Lalanne C."/>
            <person name="Gautier V."/>
            <person name="Ament-Velasquez S.L."/>
            <person name="Kruys A."/>
            <person name="Hutchinson M.I."/>
            <person name="Powell A.J."/>
            <person name="Barry K."/>
            <person name="Miller A.N."/>
            <person name="Grigoriev I.V."/>
            <person name="Debuchy R."/>
            <person name="Gladieux P."/>
            <person name="Thoren M.H."/>
            <person name="Johannesson H."/>
        </authorList>
    </citation>
    <scope>NUCLEOTIDE SEQUENCE</scope>
    <source>
        <strain evidence="2">SMH4607-1</strain>
    </source>
</reference>
<name>A0AA40B8C0_9PEZI</name>
<comment type="caution">
    <text evidence="2">The sequence shown here is derived from an EMBL/GenBank/DDBJ whole genome shotgun (WGS) entry which is preliminary data.</text>
</comment>
<feature type="compositionally biased region" description="Basic and acidic residues" evidence="1">
    <location>
        <begin position="74"/>
        <end position="87"/>
    </location>
</feature>
<evidence type="ECO:0000313" key="2">
    <source>
        <dbReference type="EMBL" id="KAK0729505.1"/>
    </source>
</evidence>
<feature type="compositionally biased region" description="Basic and acidic residues" evidence="1">
    <location>
        <begin position="13"/>
        <end position="31"/>
    </location>
</feature>
<accession>A0AA40B8C0</accession>
<organism evidence="2 3">
    <name type="scientific">Lasiosphaeris hirsuta</name>
    <dbReference type="NCBI Taxonomy" id="260670"/>
    <lineage>
        <taxon>Eukaryota</taxon>
        <taxon>Fungi</taxon>
        <taxon>Dikarya</taxon>
        <taxon>Ascomycota</taxon>
        <taxon>Pezizomycotina</taxon>
        <taxon>Sordariomycetes</taxon>
        <taxon>Sordariomycetidae</taxon>
        <taxon>Sordariales</taxon>
        <taxon>Lasiosphaeriaceae</taxon>
        <taxon>Lasiosphaeris</taxon>
    </lineage>
</organism>
<proteinExistence type="predicted"/>
<evidence type="ECO:0000313" key="3">
    <source>
        <dbReference type="Proteomes" id="UP001172102"/>
    </source>
</evidence>